<proteinExistence type="predicted"/>
<comment type="caution">
    <text evidence="2">The sequence shown here is derived from an EMBL/GenBank/DDBJ whole genome shotgun (WGS) entry which is preliminary data.</text>
</comment>
<evidence type="ECO:0000313" key="3">
    <source>
        <dbReference type="Proteomes" id="UP000588158"/>
    </source>
</evidence>
<accession>A0A841ADF3</accession>
<dbReference type="RefSeq" id="WP_246375151.1">
    <property type="nucleotide sequence ID" value="NZ_JACHLZ010000001.1"/>
</dbReference>
<dbReference type="EMBL" id="JACHLZ010000001">
    <property type="protein sequence ID" value="MBB5831184.1"/>
    <property type="molecule type" value="Genomic_DNA"/>
</dbReference>
<evidence type="ECO:0000256" key="1">
    <source>
        <dbReference type="SAM" id="MobiDB-lite"/>
    </source>
</evidence>
<sequence length="519" mass="57198">MGDEELHHDESAETLFPWADTPDPDLSDAAQHGAPAQLPPERPGELPRPVVRARTPLTAQSLVERADVAPRTPEAEAVLRIFRRRRQEHAAFYVGEIRDLALLWCEGDESDEKALHALAAAAGLRVKLTRGDDRLRDAHVAVTDLPACFARVEEGALPVEWFEWLLRSTLRLTSHQRRQVDERVAAWQLEAIDVERFYRELRHLLNWFGRAAVEGSAEEKRSVFFQASPDGDGTACLTIRGPIPEILALGRRLDAAARAVQDAQRRALANGAPIPFDQGGEAARQGKQLPLEALRYAIATRSALDTGSIEVPEPAFRISLVVPALSLFGLTDAPATLDGTIPVPAAMARDLVAKAPAFERVLTDPITGAFLPGTSKTYRPSAAMAENLRVIDPVCAAPGCTRNVMTIGEADHIEEFDLENPSRGGPTSVENLHRLCRSHHRMKTAGLLDPDRDEDSGLTRWRLGDAAVCEVPLNRDLVTRELSDLLENMWEKYRCELEFDALLRLGVAEETPEEIADAL</sequence>
<keyword evidence="3" id="KW-1185">Reference proteome</keyword>
<dbReference type="CDD" id="cd00085">
    <property type="entry name" value="HNHc"/>
    <property type="match status" value="1"/>
</dbReference>
<protein>
    <recommendedName>
        <fullName evidence="4">DUF222 domain-containing protein</fullName>
    </recommendedName>
</protein>
<gene>
    <name evidence="2" type="ORF">HNR70_000997</name>
</gene>
<feature type="compositionally biased region" description="Basic and acidic residues" evidence="1">
    <location>
        <begin position="1"/>
        <end position="11"/>
    </location>
</feature>
<dbReference type="InterPro" id="IPR003615">
    <property type="entry name" value="HNH_nuc"/>
</dbReference>
<organism evidence="2 3">
    <name type="scientific">Brachybacterium aquaticum</name>
    <dbReference type="NCBI Taxonomy" id="1432564"/>
    <lineage>
        <taxon>Bacteria</taxon>
        <taxon>Bacillati</taxon>
        <taxon>Actinomycetota</taxon>
        <taxon>Actinomycetes</taxon>
        <taxon>Micrococcales</taxon>
        <taxon>Dermabacteraceae</taxon>
        <taxon>Brachybacterium</taxon>
    </lineage>
</organism>
<name>A0A841ADF3_9MICO</name>
<reference evidence="2 3" key="1">
    <citation type="submission" date="2020-08" db="EMBL/GenBank/DDBJ databases">
        <title>Sequencing the genomes of 1000 actinobacteria strains.</title>
        <authorList>
            <person name="Klenk H.-P."/>
        </authorList>
    </citation>
    <scope>NUCLEOTIDE SEQUENCE [LARGE SCALE GENOMIC DNA]</scope>
    <source>
        <strain evidence="2 3">DSM 28796</strain>
    </source>
</reference>
<dbReference type="Proteomes" id="UP000588158">
    <property type="component" value="Unassembled WGS sequence"/>
</dbReference>
<evidence type="ECO:0000313" key="2">
    <source>
        <dbReference type="EMBL" id="MBB5831184.1"/>
    </source>
</evidence>
<feature type="region of interest" description="Disordered" evidence="1">
    <location>
        <begin position="1"/>
        <end position="48"/>
    </location>
</feature>
<evidence type="ECO:0008006" key="4">
    <source>
        <dbReference type="Google" id="ProtNLM"/>
    </source>
</evidence>
<dbReference type="AlphaFoldDB" id="A0A841ADF3"/>